<dbReference type="AlphaFoldDB" id="A0A1T4U4E3"/>
<sequence length="72" mass="8075">MSFQAYLDNIQKKTGKTPEDFQKLATKKGLLENGALKPGVKAGQIVAWLKEEYELGHGHAMSIYAYFTGKRE</sequence>
<proteinExistence type="predicted"/>
<evidence type="ECO:0008006" key="3">
    <source>
        <dbReference type="Google" id="ProtNLM"/>
    </source>
</evidence>
<protein>
    <recommendedName>
        <fullName evidence="3">DUF4287 domain-containing protein</fullName>
    </recommendedName>
</protein>
<organism evidence="1 2">
    <name type="scientific">Chitinophaga eiseniae</name>
    <dbReference type="NCBI Taxonomy" id="634771"/>
    <lineage>
        <taxon>Bacteria</taxon>
        <taxon>Pseudomonadati</taxon>
        <taxon>Bacteroidota</taxon>
        <taxon>Chitinophagia</taxon>
        <taxon>Chitinophagales</taxon>
        <taxon>Chitinophagaceae</taxon>
        <taxon>Chitinophaga</taxon>
    </lineage>
</organism>
<evidence type="ECO:0000313" key="1">
    <source>
        <dbReference type="EMBL" id="SKA47625.1"/>
    </source>
</evidence>
<dbReference type="Proteomes" id="UP000190367">
    <property type="component" value="Unassembled WGS sequence"/>
</dbReference>
<reference evidence="2" key="1">
    <citation type="submission" date="2017-02" db="EMBL/GenBank/DDBJ databases">
        <authorList>
            <person name="Varghese N."/>
            <person name="Submissions S."/>
        </authorList>
    </citation>
    <scope>NUCLEOTIDE SEQUENCE [LARGE SCALE GENOMIC DNA]</scope>
    <source>
        <strain evidence="2">DSM 22224</strain>
    </source>
</reference>
<dbReference type="OrthoDB" id="9809825at2"/>
<name>A0A1T4U4E3_9BACT</name>
<dbReference type="EMBL" id="FUWZ01000009">
    <property type="protein sequence ID" value="SKA47625.1"/>
    <property type="molecule type" value="Genomic_DNA"/>
</dbReference>
<dbReference type="RefSeq" id="WP_078673242.1">
    <property type="nucleotide sequence ID" value="NZ_FUWZ01000009.1"/>
</dbReference>
<gene>
    <name evidence="1" type="ORF">SAMN04488128_1098</name>
</gene>
<dbReference type="Pfam" id="PF14117">
    <property type="entry name" value="DUF4287"/>
    <property type="match status" value="1"/>
</dbReference>
<accession>A0A1T4U4E3</accession>
<evidence type="ECO:0000313" key="2">
    <source>
        <dbReference type="Proteomes" id="UP000190367"/>
    </source>
</evidence>
<dbReference type="InterPro" id="IPR025629">
    <property type="entry name" value="DUF4287"/>
</dbReference>
<dbReference type="STRING" id="634771.SAMN04488128_1098"/>
<keyword evidence="2" id="KW-1185">Reference proteome</keyword>